<comment type="similarity">
    <text evidence="5 6">Belongs to the XseA family.</text>
</comment>
<evidence type="ECO:0000256" key="5">
    <source>
        <dbReference type="HAMAP-Rule" id="MF_00378"/>
    </source>
</evidence>
<evidence type="ECO:0000259" key="8">
    <source>
        <dbReference type="Pfam" id="PF13742"/>
    </source>
</evidence>
<dbReference type="GO" id="GO:0009318">
    <property type="term" value="C:exodeoxyribonuclease VII complex"/>
    <property type="evidence" value="ECO:0007669"/>
    <property type="project" value="UniProtKB-UniRule"/>
</dbReference>
<dbReference type="AlphaFoldDB" id="A0A0B0EQD9"/>
<dbReference type="GO" id="GO:0003676">
    <property type="term" value="F:nucleic acid binding"/>
    <property type="evidence" value="ECO:0007669"/>
    <property type="project" value="InterPro"/>
</dbReference>
<name>A0A0B0EQD9_9BACT</name>
<keyword evidence="3 5" id="KW-0378">Hydrolase</keyword>
<comment type="function">
    <text evidence="5">Bidirectionally degrades single-stranded DNA into large acid-insoluble oligonucleotides, which are then degraded further into small acid-soluble oligonucleotides.</text>
</comment>
<dbReference type="InterPro" id="IPR020579">
    <property type="entry name" value="Exonuc_VII_lsu_C"/>
</dbReference>
<evidence type="ECO:0000256" key="3">
    <source>
        <dbReference type="ARBA" id="ARBA00022801"/>
    </source>
</evidence>
<dbReference type="HAMAP" id="MF_00378">
    <property type="entry name" value="Exonuc_7_L"/>
    <property type="match status" value="1"/>
</dbReference>
<dbReference type="PATRIC" id="fig|237368.3.peg.1366"/>
<dbReference type="PANTHER" id="PTHR30008">
    <property type="entry name" value="EXODEOXYRIBONUCLEASE 7 LARGE SUBUNIT"/>
    <property type="match status" value="1"/>
</dbReference>
<keyword evidence="1 5" id="KW-0963">Cytoplasm</keyword>
<comment type="subcellular location">
    <subcellularLocation>
        <location evidence="5 6">Cytoplasm</location>
    </subcellularLocation>
</comment>
<keyword evidence="4 5" id="KW-0269">Exonuclease</keyword>
<feature type="domain" description="Exonuclease VII large subunit C-terminal" evidence="7">
    <location>
        <begin position="143"/>
        <end position="360"/>
    </location>
</feature>
<dbReference type="InterPro" id="IPR025824">
    <property type="entry name" value="OB-fold_nuc-bd_dom"/>
</dbReference>
<dbReference type="EMBL" id="JRYO01000085">
    <property type="protein sequence ID" value="KHE92865.1"/>
    <property type="molecule type" value="Genomic_DNA"/>
</dbReference>
<dbReference type="Proteomes" id="UP000030652">
    <property type="component" value="Unassembled WGS sequence"/>
</dbReference>
<evidence type="ECO:0000256" key="1">
    <source>
        <dbReference type="ARBA" id="ARBA00022490"/>
    </source>
</evidence>
<dbReference type="GO" id="GO:0006308">
    <property type="term" value="P:DNA catabolic process"/>
    <property type="evidence" value="ECO:0007669"/>
    <property type="project" value="UniProtKB-UniRule"/>
</dbReference>
<comment type="caution">
    <text evidence="9">The sequence shown here is derived from an EMBL/GenBank/DDBJ whole genome shotgun (WGS) entry which is preliminary data.</text>
</comment>
<dbReference type="GO" id="GO:0008855">
    <property type="term" value="F:exodeoxyribonuclease VII activity"/>
    <property type="evidence" value="ECO:0007669"/>
    <property type="project" value="UniProtKB-UniRule"/>
</dbReference>
<evidence type="ECO:0000256" key="4">
    <source>
        <dbReference type="ARBA" id="ARBA00022839"/>
    </source>
</evidence>
<evidence type="ECO:0000256" key="2">
    <source>
        <dbReference type="ARBA" id="ARBA00022722"/>
    </source>
</evidence>
<dbReference type="PANTHER" id="PTHR30008:SF0">
    <property type="entry name" value="EXODEOXYRIBONUCLEASE 7 LARGE SUBUNIT"/>
    <property type="match status" value="1"/>
</dbReference>
<dbReference type="NCBIfam" id="TIGR00237">
    <property type="entry name" value="xseA"/>
    <property type="match status" value="1"/>
</dbReference>
<sequence>MLDSFLNIKTNQEPLEDFPGEINEKFFTVSEITRGIRTSLEHKFSDIGVLGEISNVRKPGSGHVYLTLKDKNSQLQAVVFRNTASRIKFELKDGMEVVSFGSITVYEQRGQYQLIINKIEPKGIGALQLAFQQLKEKLEKEGLFDHSHKKPIPFIPQKIGIVTSPTGAAIKDILNIIDRRFANVEILIYPVKVQGEGAAQEIAQAITELNNYADIDVIITGRGGGSLEDLWAFNEEIVARSIYNSRIPIISAVGHEIDLTIADLVADKRALTPSEAGELVVPRKDLLIEKIEKYKERLLQSLAGKLRLSKERLARITNSYAMKQPFDRLNRWQQRLDEFAQRLNLNITHALNTEREKLSGIAGKLESLSPLNVLKRGYAITTRLEDNKSLRDTIDLSKGDKIKTNLSNGSIISEILSVKKC</sequence>
<reference evidence="9 10" key="1">
    <citation type="submission" date="2014-10" db="EMBL/GenBank/DDBJ databases">
        <title>Draft genome of anammox bacterium scalindua brodae, obtained using differential coverage binning of sequence data from two enrichment reactors.</title>
        <authorList>
            <person name="Speth D.R."/>
            <person name="Russ L."/>
            <person name="Kartal B."/>
            <person name="Op den Camp H.J."/>
            <person name="Dutilh B.E."/>
            <person name="Jetten M.S."/>
        </authorList>
    </citation>
    <scope>NUCLEOTIDE SEQUENCE [LARGE SCALE GENOMIC DNA]</scope>
    <source>
        <strain evidence="9">RU1</strain>
    </source>
</reference>
<evidence type="ECO:0000313" key="10">
    <source>
        <dbReference type="Proteomes" id="UP000030652"/>
    </source>
</evidence>
<proteinExistence type="inferred from homology"/>
<protein>
    <recommendedName>
        <fullName evidence="5">Exodeoxyribonuclease 7 large subunit</fullName>
        <ecNumber evidence="5">3.1.11.6</ecNumber>
    </recommendedName>
    <alternativeName>
        <fullName evidence="5">Exodeoxyribonuclease VII large subunit</fullName>
        <shortName evidence="5">Exonuclease VII large subunit</shortName>
    </alternativeName>
</protein>
<keyword evidence="2 5" id="KW-0540">Nuclease</keyword>
<evidence type="ECO:0000313" key="9">
    <source>
        <dbReference type="EMBL" id="KHE92865.1"/>
    </source>
</evidence>
<dbReference type="InterPro" id="IPR003753">
    <property type="entry name" value="Exonuc_VII_L"/>
</dbReference>
<accession>A0A0B0EQD9</accession>
<dbReference type="EC" id="3.1.11.6" evidence="5"/>
<dbReference type="Pfam" id="PF02601">
    <property type="entry name" value="Exonuc_VII_L"/>
    <property type="match status" value="1"/>
</dbReference>
<dbReference type="CDD" id="cd04489">
    <property type="entry name" value="ExoVII_LU_OBF"/>
    <property type="match status" value="1"/>
</dbReference>
<evidence type="ECO:0000259" key="7">
    <source>
        <dbReference type="Pfam" id="PF02601"/>
    </source>
</evidence>
<comment type="catalytic activity">
    <reaction evidence="5 6">
        <text>Exonucleolytic cleavage in either 5'- to 3'- or 3'- to 5'-direction to yield nucleoside 5'-phosphates.</text>
        <dbReference type="EC" id="3.1.11.6"/>
    </reaction>
</comment>
<dbReference type="eggNOG" id="COG1570">
    <property type="taxonomic scope" value="Bacteria"/>
</dbReference>
<comment type="subunit">
    <text evidence="5">Heterooligomer composed of large and small subunits.</text>
</comment>
<organism evidence="9 10">
    <name type="scientific">Candidatus Scalindua brodae</name>
    <dbReference type="NCBI Taxonomy" id="237368"/>
    <lineage>
        <taxon>Bacteria</taxon>
        <taxon>Pseudomonadati</taxon>
        <taxon>Planctomycetota</taxon>
        <taxon>Candidatus Brocadiia</taxon>
        <taxon>Candidatus Brocadiales</taxon>
        <taxon>Candidatus Scalinduaceae</taxon>
        <taxon>Candidatus Scalindua</taxon>
    </lineage>
</organism>
<feature type="domain" description="OB-fold nucleic acid binding" evidence="8">
    <location>
        <begin position="27"/>
        <end position="120"/>
    </location>
</feature>
<gene>
    <name evidence="5 9" type="primary">xseA</name>
    <name evidence="9" type="ORF">SCABRO_01254</name>
</gene>
<dbReference type="Pfam" id="PF13742">
    <property type="entry name" value="tRNA_anti_2"/>
    <property type="match status" value="1"/>
</dbReference>
<evidence type="ECO:0000256" key="6">
    <source>
        <dbReference type="RuleBase" id="RU004355"/>
    </source>
</evidence>
<dbReference type="GO" id="GO:0005737">
    <property type="term" value="C:cytoplasm"/>
    <property type="evidence" value="ECO:0007669"/>
    <property type="project" value="UniProtKB-SubCell"/>
</dbReference>